<proteinExistence type="predicted"/>
<protein>
    <submittedName>
        <fullName evidence="1">Uncharacterized protein</fullName>
    </submittedName>
</protein>
<name>A0A016XM19_9BURK</name>
<sequence length="93" mass="10625">MLLKIQRSFPKEYPKVADKGVVALINYMNTHTTDFFDAKNDFRLIKTINSIAGGQQKDVVLLNNASHAHYQPSLEEINRFVGNLENLLVWAYS</sequence>
<organism evidence="1 2">
    <name type="scientific">Hylemonella gracilis str. Niagara R</name>
    <dbReference type="NCBI Taxonomy" id="1458275"/>
    <lineage>
        <taxon>Bacteria</taxon>
        <taxon>Pseudomonadati</taxon>
        <taxon>Pseudomonadota</taxon>
        <taxon>Betaproteobacteria</taxon>
        <taxon>Burkholderiales</taxon>
        <taxon>Comamonadaceae</taxon>
        <taxon>Hylemonella</taxon>
    </lineage>
</organism>
<gene>
    <name evidence="1" type="ORF">AZ34_14465</name>
</gene>
<evidence type="ECO:0000313" key="1">
    <source>
        <dbReference type="EMBL" id="EYC52940.1"/>
    </source>
</evidence>
<evidence type="ECO:0000313" key="2">
    <source>
        <dbReference type="Proteomes" id="UP000023268"/>
    </source>
</evidence>
<comment type="caution">
    <text evidence="1">The sequence shown here is derived from an EMBL/GenBank/DDBJ whole genome shotgun (WGS) entry which is preliminary data.</text>
</comment>
<dbReference type="AlphaFoldDB" id="A0A016XM19"/>
<reference evidence="1 2" key="1">
    <citation type="submission" date="2014-02" db="EMBL/GenBank/DDBJ databases">
        <title>Draft Genome of Hylemonella gracilis isolated from the Niagara River.</title>
        <authorList>
            <person name="Pawlowski D.R."/>
            <person name="Koudelka G.B."/>
        </authorList>
    </citation>
    <scope>NUCLEOTIDE SEQUENCE [LARGE SCALE GENOMIC DNA]</scope>
    <source>
        <strain evidence="1 2">Niagara R</strain>
    </source>
</reference>
<dbReference type="Proteomes" id="UP000023268">
    <property type="component" value="Unassembled WGS sequence"/>
</dbReference>
<dbReference type="EMBL" id="JEMG01000001">
    <property type="protein sequence ID" value="EYC52940.1"/>
    <property type="molecule type" value="Genomic_DNA"/>
</dbReference>
<accession>A0A016XM19</accession>